<name>A0ACC2X6Q7_9TREE</name>
<comment type="caution">
    <text evidence="1">The sequence shown here is derived from an EMBL/GenBank/DDBJ whole genome shotgun (WGS) entry which is preliminary data.</text>
</comment>
<reference evidence="1" key="1">
    <citation type="submission" date="2023-04" db="EMBL/GenBank/DDBJ databases">
        <title>Draft Genome sequencing of Naganishia species isolated from polar environments using Oxford Nanopore Technology.</title>
        <authorList>
            <person name="Leo P."/>
            <person name="Venkateswaran K."/>
        </authorList>
    </citation>
    <scope>NUCLEOTIDE SEQUENCE</scope>
    <source>
        <strain evidence="1">DBVPG 5303</strain>
    </source>
</reference>
<dbReference type="EMBL" id="JASBWV010000025">
    <property type="protein sequence ID" value="KAJ9119346.1"/>
    <property type="molecule type" value="Genomic_DNA"/>
</dbReference>
<evidence type="ECO:0000313" key="2">
    <source>
        <dbReference type="Proteomes" id="UP001234202"/>
    </source>
</evidence>
<dbReference type="Proteomes" id="UP001234202">
    <property type="component" value="Unassembled WGS sequence"/>
</dbReference>
<keyword evidence="2" id="KW-1185">Reference proteome</keyword>
<organism evidence="1 2">
    <name type="scientific">Naganishia onofrii</name>
    <dbReference type="NCBI Taxonomy" id="1851511"/>
    <lineage>
        <taxon>Eukaryota</taxon>
        <taxon>Fungi</taxon>
        <taxon>Dikarya</taxon>
        <taxon>Basidiomycota</taxon>
        <taxon>Agaricomycotina</taxon>
        <taxon>Tremellomycetes</taxon>
        <taxon>Filobasidiales</taxon>
        <taxon>Filobasidiaceae</taxon>
        <taxon>Naganishia</taxon>
    </lineage>
</organism>
<sequence>MSTFSCTARRSLLSHKQLPKRLVSSRGIISSSTPQIPSPSATRTSSFAYEQPQASSAAVDGSTLVDLEKVVEMQAHGLRKGSPEYRKFIKSILTNTEIAHLSKLFVSQGVNKIRLTGGEPTLRPGLQELLGEMNELRADGLEKICMTSNGLALHRKLNGLVENGLTHLNLSLDTLDEEKFERITRRKGHSAVMKTLDTALSLLRPPSSTWQPGLQSVKINNVLTRSSNLNELVDFVRLTQAHPISVRFIEFMPFSGNKWDKDEMVPYDEALGVIRKEFGAENVVPLTNEDGDGTSKRWRIKGWKGEIGFISSMSDHFCGTCNRLRITADGNLKVCLFDNTEVSLRDVMRTAPSPDYRHIDEQLMDVIGIAVGNKKAKHAGMDLLAGMQNRSMVMIGATKHSTTSAIMYPYLKIRNISGVQTSRDVHQFLSTSRPAVSRLFMRQQHTKIGDAPSSLHESPKASLTHLDASGRASMVSISSKMPTTRRATATGRIYLPSAAFDLLADSPSGGNFKKGDVLGTARIAGIMAGKKTSELIPLCHPIGLTDLKVRFRLESEQQRKFEGSTATGGWVGVEAMAECEGKTGVEMEALTAASAALLTVWDMVKAVAGKDMVIQDLMVVKKEGGKSGDWTRASGYDPKPLEYDL</sequence>
<evidence type="ECO:0000313" key="1">
    <source>
        <dbReference type="EMBL" id="KAJ9119346.1"/>
    </source>
</evidence>
<gene>
    <name evidence="1" type="ORF">QFC24_005817</name>
</gene>
<protein>
    <submittedName>
        <fullName evidence="1">Uncharacterized protein</fullName>
    </submittedName>
</protein>
<proteinExistence type="predicted"/>
<accession>A0ACC2X6Q7</accession>